<gene>
    <name evidence="2" type="ORF">SAMN04489812_4042</name>
</gene>
<keyword evidence="1" id="KW-1133">Transmembrane helix</keyword>
<keyword evidence="1" id="KW-0472">Membrane</keyword>
<feature type="transmembrane region" description="Helical" evidence="1">
    <location>
        <begin position="6"/>
        <end position="39"/>
    </location>
</feature>
<dbReference type="EMBL" id="LT629772">
    <property type="protein sequence ID" value="SDT07435.1"/>
    <property type="molecule type" value="Genomic_DNA"/>
</dbReference>
<reference evidence="2 3" key="1">
    <citation type="submission" date="2016-10" db="EMBL/GenBank/DDBJ databases">
        <authorList>
            <person name="de Groot N.N."/>
        </authorList>
    </citation>
    <scope>NUCLEOTIDE SEQUENCE [LARGE SCALE GENOMIC DNA]</scope>
    <source>
        <strain evidence="2 3">DSM 21800</strain>
    </source>
</reference>
<dbReference type="STRING" id="630515.SAMN04489812_4042"/>
<evidence type="ECO:0000313" key="3">
    <source>
        <dbReference type="Proteomes" id="UP000199103"/>
    </source>
</evidence>
<protein>
    <submittedName>
        <fullName evidence="2">Small integral membrane protein</fullName>
    </submittedName>
</protein>
<proteinExistence type="predicted"/>
<dbReference type="InterPro" id="IPR018730">
    <property type="entry name" value="DUF2273"/>
</dbReference>
<name>A0A1H1XDR2_9ACTN</name>
<dbReference type="AlphaFoldDB" id="A0A1H1XDR2"/>
<organism evidence="2 3">
    <name type="scientific">Microlunatus soli</name>
    <dbReference type="NCBI Taxonomy" id="630515"/>
    <lineage>
        <taxon>Bacteria</taxon>
        <taxon>Bacillati</taxon>
        <taxon>Actinomycetota</taxon>
        <taxon>Actinomycetes</taxon>
        <taxon>Propionibacteriales</taxon>
        <taxon>Propionibacteriaceae</taxon>
        <taxon>Microlunatus</taxon>
    </lineage>
</organism>
<keyword evidence="3" id="KW-1185">Reference proteome</keyword>
<evidence type="ECO:0000256" key="1">
    <source>
        <dbReference type="SAM" id="Phobius"/>
    </source>
</evidence>
<sequence>MSGTHWGLLVGLVLGVVAAFGGFGAFLLVAVLAAVGLVIGRILDGRLDLQAVLGRTGRR</sequence>
<dbReference type="Proteomes" id="UP000199103">
    <property type="component" value="Chromosome I"/>
</dbReference>
<dbReference type="RefSeq" id="WP_091527219.1">
    <property type="nucleotide sequence ID" value="NZ_LT629772.1"/>
</dbReference>
<evidence type="ECO:0000313" key="2">
    <source>
        <dbReference type="EMBL" id="SDT07435.1"/>
    </source>
</evidence>
<accession>A0A1H1XDR2</accession>
<keyword evidence="1" id="KW-0812">Transmembrane</keyword>
<dbReference type="Pfam" id="PF10031">
    <property type="entry name" value="DUF2273"/>
    <property type="match status" value="1"/>
</dbReference>